<dbReference type="InterPro" id="IPR045851">
    <property type="entry name" value="AMP-bd_C_sf"/>
</dbReference>
<dbReference type="Gene3D" id="3.40.50.12780">
    <property type="entry name" value="N-terminal domain of ligase-like"/>
    <property type="match status" value="1"/>
</dbReference>
<dbReference type="Pfam" id="PF00501">
    <property type="entry name" value="AMP-binding"/>
    <property type="match status" value="1"/>
</dbReference>
<name>A0A975GCE8_9BACT</name>
<dbReference type="NCBIfam" id="TIGR01733">
    <property type="entry name" value="AA-adenyl-dom"/>
    <property type="match status" value="1"/>
</dbReference>
<dbReference type="CDD" id="cd05930">
    <property type="entry name" value="A_NRPS"/>
    <property type="match status" value="1"/>
</dbReference>
<dbReference type="Proteomes" id="UP000671852">
    <property type="component" value="Chromosome"/>
</dbReference>
<accession>A0A975GCE8</accession>
<dbReference type="RefSeq" id="WP_207562507.1">
    <property type="nucleotide sequence ID" value="NZ_CP046072.1"/>
</dbReference>
<dbReference type="PANTHER" id="PTHR44845:SF7">
    <property type="entry name" value="PLIPASTATIN SYNTHASE SUBUNIT D"/>
    <property type="match status" value="1"/>
</dbReference>
<dbReference type="Pfam" id="PF00975">
    <property type="entry name" value="Thioesterase"/>
    <property type="match status" value="1"/>
</dbReference>
<dbReference type="InterPro" id="IPR036736">
    <property type="entry name" value="ACP-like_sf"/>
</dbReference>
<reference evidence="4" key="1">
    <citation type="submission" date="2019-11" db="EMBL/GenBank/DDBJ databases">
        <authorList>
            <person name="Kojima H."/>
        </authorList>
    </citation>
    <scope>NUCLEOTIDE SEQUENCE</scope>
    <source>
        <strain evidence="4">H1576</strain>
    </source>
</reference>
<dbReference type="Pfam" id="PF00550">
    <property type="entry name" value="PP-binding"/>
    <property type="match status" value="1"/>
</dbReference>
<dbReference type="InterPro" id="IPR000873">
    <property type="entry name" value="AMP-dep_synth/lig_dom"/>
</dbReference>
<keyword evidence="5" id="KW-1185">Reference proteome</keyword>
<proteinExistence type="predicted"/>
<evidence type="ECO:0000256" key="2">
    <source>
        <dbReference type="ARBA" id="ARBA00022553"/>
    </source>
</evidence>
<dbReference type="EMBL" id="CP046072">
    <property type="protein sequence ID" value="QSZ41228.1"/>
    <property type="molecule type" value="Genomic_DNA"/>
</dbReference>
<dbReference type="PROSITE" id="PS00455">
    <property type="entry name" value="AMP_BINDING"/>
    <property type="match status" value="1"/>
</dbReference>
<dbReference type="KEGG" id="saqt:GJV85_03565"/>
<evidence type="ECO:0000313" key="4">
    <source>
        <dbReference type="EMBL" id="QSZ41228.1"/>
    </source>
</evidence>
<dbReference type="Gene3D" id="1.10.1200.10">
    <property type="entry name" value="ACP-like"/>
    <property type="match status" value="1"/>
</dbReference>
<evidence type="ECO:0000259" key="3">
    <source>
        <dbReference type="PROSITE" id="PS50075"/>
    </source>
</evidence>
<protein>
    <submittedName>
        <fullName evidence="4">Amino acid adenylation domain-containing protein</fullName>
    </submittedName>
</protein>
<keyword evidence="1" id="KW-0596">Phosphopantetheine</keyword>
<reference evidence="4" key="2">
    <citation type="submission" date="2021-04" db="EMBL/GenBank/DDBJ databases">
        <title>Isolation and characterization of a novel species of the genus Sulfurimonas.</title>
        <authorList>
            <person name="Fukui M."/>
        </authorList>
    </citation>
    <scope>NUCLEOTIDE SEQUENCE</scope>
    <source>
        <strain evidence="4">H1576</strain>
    </source>
</reference>
<dbReference type="PRINTS" id="PR00154">
    <property type="entry name" value="AMPBINDING"/>
</dbReference>
<dbReference type="InterPro" id="IPR020459">
    <property type="entry name" value="AMP-binding"/>
</dbReference>
<sequence length="845" mass="97531">MITENIFDNDICEIFVQQVKKNNYKTAVVFKNEYLTYKELNDKSNSLACYIKKYMLENKNIALFLERSLELPLSILSIFKAGGTYIPVDPNFSDVRIKFILNDTSTHIVITQKKFSKKLRLINKNITIIEIDDFSYNKSINPINLKKKNNIAYIIYTSGTTGNPKGVMINHSSLLNRLLWMKNKFNIAQNQVILHKTPYTFDVSVWELLLSFLTGSTLVISNPEDHKDPLKIVNNIINYNINIIHFVPSMFLYFLEYLQVQPHKNIDIILHNLDYIFTSGEVLQKHHVNLFNKINKYKKTKLINLYGPTETTIDSTYFDCSNNIHSIIPIGKAIDNTKVYILSDALKAVKKGEVGELYISGIGLAEGYNNQEKLTKTSFLQNIFIKENESEIYNKMYKTGDLVRLLDDDNLQYIGRTDSQVKINGLRIELEEIELNLRKFSLIFETKVILYKNSYLIAYYQSELPINSNKLKSFLQNRLPEYMIPYLFIHVISFPTTLHGKLDFKSFPKPIFYSHENYVAPTNNLESSLCEIFQKILNRPKVGINDDFFSIGGDSLLSISLTLEIEITLNISIKLQNIFLSKTVKKLAHQISLQKYKKGKEMLISNLNNYSNTKKNMYMIHPGNASCEAYQEFATNIDSSYNCIGIDNYNLYHSEKISSLKQLATYYLKIILNDNLFNKDEINLYGWSLGGLIALEIAAQLEKKSYVNINVYAIDTFILDDRLKDIISKMDIEKRKENLRKSYIAAGFEVSYVNKVISAYNAEFILSQAERLSSMLVSSNIILFKALEKNLNWKGTDNEDLYDYIISLKNNNLDKIGENINIIPVNFHHGDIKKASHVLKDFFTE</sequence>
<keyword evidence="2" id="KW-0597">Phosphoprotein</keyword>
<dbReference type="InterPro" id="IPR009081">
    <property type="entry name" value="PP-bd_ACP"/>
</dbReference>
<dbReference type="InterPro" id="IPR042099">
    <property type="entry name" value="ANL_N_sf"/>
</dbReference>
<evidence type="ECO:0000256" key="1">
    <source>
        <dbReference type="ARBA" id="ARBA00022450"/>
    </source>
</evidence>
<dbReference type="Gene3D" id="3.30.300.30">
    <property type="match status" value="1"/>
</dbReference>
<evidence type="ECO:0000313" key="5">
    <source>
        <dbReference type="Proteomes" id="UP000671852"/>
    </source>
</evidence>
<organism evidence="4 5">
    <name type="scientific">Sulfurimonas aquatica</name>
    <dbReference type="NCBI Taxonomy" id="2672570"/>
    <lineage>
        <taxon>Bacteria</taxon>
        <taxon>Pseudomonadati</taxon>
        <taxon>Campylobacterota</taxon>
        <taxon>Epsilonproteobacteria</taxon>
        <taxon>Campylobacterales</taxon>
        <taxon>Sulfurimonadaceae</taxon>
        <taxon>Sulfurimonas</taxon>
    </lineage>
</organism>
<dbReference type="PROSITE" id="PS50075">
    <property type="entry name" value="CARRIER"/>
    <property type="match status" value="1"/>
</dbReference>
<dbReference type="AlphaFoldDB" id="A0A975GCE8"/>
<feature type="domain" description="Carrier" evidence="3">
    <location>
        <begin position="520"/>
        <end position="595"/>
    </location>
</feature>
<dbReference type="InterPro" id="IPR001031">
    <property type="entry name" value="Thioesterase"/>
</dbReference>
<dbReference type="InterPro" id="IPR020845">
    <property type="entry name" value="AMP-binding_CS"/>
</dbReference>
<dbReference type="SUPFAM" id="SSF47336">
    <property type="entry name" value="ACP-like"/>
    <property type="match status" value="1"/>
</dbReference>
<dbReference type="PANTHER" id="PTHR44845">
    <property type="entry name" value="CARRIER DOMAIN-CONTAINING PROTEIN"/>
    <property type="match status" value="1"/>
</dbReference>
<dbReference type="InterPro" id="IPR029058">
    <property type="entry name" value="AB_hydrolase_fold"/>
</dbReference>
<dbReference type="SUPFAM" id="SSF56801">
    <property type="entry name" value="Acetyl-CoA synthetase-like"/>
    <property type="match status" value="1"/>
</dbReference>
<dbReference type="SUPFAM" id="SSF53474">
    <property type="entry name" value="alpha/beta-Hydrolases"/>
    <property type="match status" value="1"/>
</dbReference>
<dbReference type="InterPro" id="IPR010071">
    <property type="entry name" value="AA_adenyl_dom"/>
</dbReference>
<dbReference type="Gene3D" id="3.40.50.1820">
    <property type="entry name" value="alpha/beta hydrolase"/>
    <property type="match status" value="1"/>
</dbReference>
<gene>
    <name evidence="4" type="ORF">GJV85_03565</name>
</gene>
<dbReference type="FunFam" id="3.40.50.980:FF:000001">
    <property type="entry name" value="Non-ribosomal peptide synthetase"/>
    <property type="match status" value="1"/>
</dbReference>